<dbReference type="NCBIfam" id="TIGR00710">
    <property type="entry name" value="efflux_Bcr_CflA"/>
    <property type="match status" value="1"/>
</dbReference>
<comment type="caution">
    <text evidence="11">The sequence shown here is derived from an EMBL/GenBank/DDBJ whole genome shotgun (WGS) entry which is preliminary data.</text>
</comment>
<evidence type="ECO:0000313" key="12">
    <source>
        <dbReference type="Proteomes" id="UP001596220"/>
    </source>
</evidence>
<proteinExistence type="inferred from homology"/>
<feature type="transmembrane region" description="Helical" evidence="9">
    <location>
        <begin position="211"/>
        <end position="235"/>
    </location>
</feature>
<evidence type="ECO:0000256" key="6">
    <source>
        <dbReference type="ARBA" id="ARBA00022989"/>
    </source>
</evidence>
<keyword evidence="3" id="KW-0813">Transport</keyword>
<feature type="transmembrane region" description="Helical" evidence="9">
    <location>
        <begin position="74"/>
        <end position="96"/>
    </location>
</feature>
<dbReference type="Gene3D" id="1.20.1720.10">
    <property type="entry name" value="Multidrug resistance protein D"/>
    <property type="match status" value="1"/>
</dbReference>
<evidence type="ECO:0000256" key="1">
    <source>
        <dbReference type="ARBA" id="ARBA00004651"/>
    </source>
</evidence>
<evidence type="ECO:0000313" key="11">
    <source>
        <dbReference type="EMBL" id="MFC6088956.1"/>
    </source>
</evidence>
<evidence type="ECO:0000256" key="2">
    <source>
        <dbReference type="ARBA" id="ARBA00006236"/>
    </source>
</evidence>
<dbReference type="CDD" id="cd17320">
    <property type="entry name" value="MFS_MdfA_MDR_like"/>
    <property type="match status" value="1"/>
</dbReference>
<gene>
    <name evidence="11" type="ORF">ACFP3R_06700</name>
</gene>
<keyword evidence="4" id="KW-1003">Cell membrane</keyword>
<feature type="transmembrane region" description="Helical" evidence="9">
    <location>
        <begin position="161"/>
        <end position="181"/>
    </location>
</feature>
<feature type="transmembrane region" description="Helical" evidence="9">
    <location>
        <begin position="365"/>
        <end position="386"/>
    </location>
</feature>
<dbReference type="InterPro" id="IPR011701">
    <property type="entry name" value="MFS"/>
</dbReference>
<dbReference type="Proteomes" id="UP001596220">
    <property type="component" value="Unassembled WGS sequence"/>
</dbReference>
<feature type="transmembrane region" description="Helical" evidence="9">
    <location>
        <begin position="102"/>
        <end position="119"/>
    </location>
</feature>
<protein>
    <submittedName>
        <fullName evidence="11">Multidrug effflux MFS transporter</fullName>
    </submittedName>
</protein>
<feature type="transmembrane region" description="Helical" evidence="9">
    <location>
        <begin position="309"/>
        <end position="328"/>
    </location>
</feature>
<comment type="subcellular location">
    <subcellularLocation>
        <location evidence="1">Cell membrane</location>
        <topology evidence="1">Multi-pass membrane protein</topology>
    </subcellularLocation>
</comment>
<feature type="region of interest" description="Disordered" evidence="8">
    <location>
        <begin position="395"/>
        <end position="421"/>
    </location>
</feature>
<dbReference type="Pfam" id="PF07690">
    <property type="entry name" value="MFS_1"/>
    <property type="match status" value="1"/>
</dbReference>
<dbReference type="InterPro" id="IPR004812">
    <property type="entry name" value="Efflux_drug-R_Bcr/CmlA"/>
</dbReference>
<dbReference type="PROSITE" id="PS50850">
    <property type="entry name" value="MFS"/>
    <property type="match status" value="1"/>
</dbReference>
<feature type="transmembrane region" description="Helical" evidence="9">
    <location>
        <begin position="277"/>
        <end position="297"/>
    </location>
</feature>
<feature type="compositionally biased region" description="Basic and acidic residues" evidence="8">
    <location>
        <begin position="395"/>
        <end position="411"/>
    </location>
</feature>
<dbReference type="PANTHER" id="PTHR23502:SF132">
    <property type="entry name" value="POLYAMINE TRANSPORTER 2-RELATED"/>
    <property type="match status" value="1"/>
</dbReference>
<feature type="transmembrane region" description="Helical" evidence="9">
    <location>
        <begin position="131"/>
        <end position="149"/>
    </location>
</feature>
<dbReference type="InterPro" id="IPR005829">
    <property type="entry name" value="Sugar_transporter_CS"/>
</dbReference>
<dbReference type="InterPro" id="IPR020846">
    <property type="entry name" value="MFS_dom"/>
</dbReference>
<dbReference type="PANTHER" id="PTHR23502">
    <property type="entry name" value="MAJOR FACILITATOR SUPERFAMILY"/>
    <property type="match status" value="1"/>
</dbReference>
<evidence type="ECO:0000256" key="3">
    <source>
        <dbReference type="ARBA" id="ARBA00022448"/>
    </source>
</evidence>
<dbReference type="PROSITE" id="PS00216">
    <property type="entry name" value="SUGAR_TRANSPORT_1"/>
    <property type="match status" value="1"/>
</dbReference>
<dbReference type="SUPFAM" id="SSF103473">
    <property type="entry name" value="MFS general substrate transporter"/>
    <property type="match status" value="1"/>
</dbReference>
<keyword evidence="5 9" id="KW-0812">Transmembrane</keyword>
<feature type="transmembrane region" description="Helical" evidence="9">
    <location>
        <begin position="45"/>
        <end position="62"/>
    </location>
</feature>
<feature type="transmembrane region" description="Helical" evidence="9">
    <location>
        <begin position="247"/>
        <end position="265"/>
    </location>
</feature>
<dbReference type="RefSeq" id="WP_380633845.1">
    <property type="nucleotide sequence ID" value="NZ_JBHSQO010000005.1"/>
</dbReference>
<evidence type="ECO:0000256" key="4">
    <source>
        <dbReference type="ARBA" id="ARBA00022475"/>
    </source>
</evidence>
<evidence type="ECO:0000256" key="8">
    <source>
        <dbReference type="SAM" id="MobiDB-lite"/>
    </source>
</evidence>
<organism evidence="11 12">
    <name type="scientific">Saccharothrix lopnurensis</name>
    <dbReference type="NCBI Taxonomy" id="1670621"/>
    <lineage>
        <taxon>Bacteria</taxon>
        <taxon>Bacillati</taxon>
        <taxon>Actinomycetota</taxon>
        <taxon>Actinomycetes</taxon>
        <taxon>Pseudonocardiales</taxon>
        <taxon>Pseudonocardiaceae</taxon>
        <taxon>Saccharothrix</taxon>
    </lineage>
</organism>
<dbReference type="EMBL" id="JBHSQO010000005">
    <property type="protein sequence ID" value="MFC6088956.1"/>
    <property type="molecule type" value="Genomic_DNA"/>
</dbReference>
<name>A0ABW1P0Q5_9PSEU</name>
<feature type="transmembrane region" description="Helical" evidence="9">
    <location>
        <begin position="340"/>
        <end position="359"/>
    </location>
</feature>
<keyword evidence="6 9" id="KW-1133">Transmembrane helix</keyword>
<evidence type="ECO:0000256" key="7">
    <source>
        <dbReference type="ARBA" id="ARBA00023136"/>
    </source>
</evidence>
<dbReference type="InterPro" id="IPR036259">
    <property type="entry name" value="MFS_trans_sf"/>
</dbReference>
<sequence length="421" mass="43042">MDNKTRLAALLGALCSLGPLSIDTYLPAFPDMAREFGTGGSQVQLSLTTFIIGLSLGQLLVGPLSDSWGRRRPLLVGLGGYVLVSLVCAAAPGALAFSGLRLLQGLGVAAGFVVAAAIARDRFEGLAMARFMSLMMMVNGMGPVLAPVLGGQLLRFTSWRGTFVVLALLGLVLLVLLALTLPETLPPDRRRPANLLLTLRVFGGLLADRKFLGYVLASSLALGSLFAYVAGASFVLQDVFGLTAQQFSYVFAANSVAIFLAGVLNTRLTGRIMPRPLLKTGLAGAAVGGVGLVVGAALDGGLATFLPPLFVLTIGVGLLMPNASTLAMSRHPEAAGSASAVLGVLTFLVGGLMAPLVGAGGSASLLPMVTVMGASAVLATVVFAVLTRGDVGITRDGETRGREVRDGEARGGEASAAVPAR</sequence>
<evidence type="ECO:0000256" key="9">
    <source>
        <dbReference type="SAM" id="Phobius"/>
    </source>
</evidence>
<keyword evidence="12" id="KW-1185">Reference proteome</keyword>
<evidence type="ECO:0000259" key="10">
    <source>
        <dbReference type="PROSITE" id="PS50850"/>
    </source>
</evidence>
<reference evidence="12" key="1">
    <citation type="journal article" date="2019" name="Int. J. Syst. Evol. Microbiol.">
        <title>The Global Catalogue of Microorganisms (GCM) 10K type strain sequencing project: providing services to taxonomists for standard genome sequencing and annotation.</title>
        <authorList>
            <consortium name="The Broad Institute Genomics Platform"/>
            <consortium name="The Broad Institute Genome Sequencing Center for Infectious Disease"/>
            <person name="Wu L."/>
            <person name="Ma J."/>
        </authorList>
    </citation>
    <scope>NUCLEOTIDE SEQUENCE [LARGE SCALE GENOMIC DNA]</scope>
    <source>
        <strain evidence="12">CGMCC 4.7246</strain>
    </source>
</reference>
<comment type="similarity">
    <text evidence="2">Belongs to the major facilitator superfamily. Bcr/CmlA family.</text>
</comment>
<evidence type="ECO:0000256" key="5">
    <source>
        <dbReference type="ARBA" id="ARBA00022692"/>
    </source>
</evidence>
<keyword evidence="7 9" id="KW-0472">Membrane</keyword>
<accession>A0ABW1P0Q5</accession>
<feature type="domain" description="Major facilitator superfamily (MFS) profile" evidence="10">
    <location>
        <begin position="4"/>
        <end position="391"/>
    </location>
</feature>